<evidence type="ECO:0000256" key="1">
    <source>
        <dbReference type="ARBA" id="ARBA00008720"/>
    </source>
</evidence>
<dbReference type="Proteomes" id="UP000253908">
    <property type="component" value="Chromosome"/>
</dbReference>
<dbReference type="Pfam" id="PF04297">
    <property type="entry name" value="UPF0122"/>
    <property type="match status" value="1"/>
</dbReference>
<dbReference type="GO" id="GO:0016987">
    <property type="term" value="F:sigma factor activity"/>
    <property type="evidence" value="ECO:0007669"/>
    <property type="project" value="UniProtKB-KW"/>
</dbReference>
<accession>A0A345PKB9</accession>
<dbReference type="InterPro" id="IPR014284">
    <property type="entry name" value="RNA_pol_sigma-70_dom"/>
</dbReference>
<dbReference type="Gene3D" id="1.10.10.10">
    <property type="entry name" value="Winged helix-like DNA-binding domain superfamily/Winged helix DNA-binding domain"/>
    <property type="match status" value="1"/>
</dbReference>
<reference evidence="10" key="1">
    <citation type="submission" date="2017-11" db="EMBL/GenBank/DDBJ databases">
        <authorList>
            <person name="Zhu W."/>
        </authorList>
    </citation>
    <scope>NUCLEOTIDE SEQUENCE [LARGE SCALE GENOMIC DNA]</scope>
    <source>
        <strain evidence="10">160</strain>
    </source>
</reference>
<evidence type="ECO:0000256" key="6">
    <source>
        <dbReference type="ARBA" id="ARBA00023163"/>
    </source>
</evidence>
<keyword evidence="3" id="KW-0805">Transcription regulation</keyword>
<sequence>MVKNTFSFEEIFEQNERRIHYHLHKLNIRDPHQEFYQEGIIAMWNAYESYQPDKGPLSTYFNFTIRHRLIDLIRKENRRLEMEELAPKEEDAAFEAEVYHKASDLTSPEGNPAEHINEDLYLWQKVKELLTEKQWKWVRFYIIERMTLKEIAEQEGVSIEAVKSWAKESRKRLRSLEDFGKLLLKEEYP</sequence>
<evidence type="ECO:0000256" key="5">
    <source>
        <dbReference type="ARBA" id="ARBA00023125"/>
    </source>
</evidence>
<gene>
    <name evidence="9" type="ORF">CUC15_16580</name>
</gene>
<name>A0A345PKB9_9BACI</name>
<comment type="similarity">
    <text evidence="2">Belongs to the sigma-70 factor family. ECF subfamily.</text>
</comment>
<dbReference type="InterPro" id="IPR007394">
    <property type="entry name" value="UPF0122"/>
</dbReference>
<feature type="domain" description="RNA polymerase sigma-70 region 2" evidence="8">
    <location>
        <begin position="11"/>
        <end position="79"/>
    </location>
</feature>
<dbReference type="OrthoDB" id="9783788at2"/>
<dbReference type="AlphaFoldDB" id="A0A345PKB9"/>
<dbReference type="Gene3D" id="1.10.1740.10">
    <property type="match status" value="1"/>
</dbReference>
<dbReference type="InterPro" id="IPR007627">
    <property type="entry name" value="RNA_pol_sigma70_r2"/>
</dbReference>
<proteinExistence type="inferred from homology"/>
<protein>
    <submittedName>
        <fullName evidence="9">Sigma-70 family RNA polymerase sigma factor</fullName>
    </submittedName>
</protein>
<dbReference type="RefSeq" id="WP_114917735.1">
    <property type="nucleotide sequence ID" value="NZ_CP024848.1"/>
</dbReference>
<dbReference type="KEGG" id="ocn:CUC15_16580"/>
<dbReference type="InterPro" id="IPR039425">
    <property type="entry name" value="RNA_pol_sigma-70-like"/>
</dbReference>
<dbReference type="InterPro" id="IPR013325">
    <property type="entry name" value="RNA_pol_sigma_r2"/>
</dbReference>
<evidence type="ECO:0000313" key="10">
    <source>
        <dbReference type="Proteomes" id="UP000253908"/>
    </source>
</evidence>
<evidence type="ECO:0000256" key="3">
    <source>
        <dbReference type="ARBA" id="ARBA00023015"/>
    </source>
</evidence>
<dbReference type="InterPro" id="IPR013324">
    <property type="entry name" value="RNA_pol_sigma_r3/r4-like"/>
</dbReference>
<evidence type="ECO:0000256" key="7">
    <source>
        <dbReference type="ARBA" id="ARBA00024764"/>
    </source>
</evidence>
<evidence type="ECO:0000259" key="8">
    <source>
        <dbReference type="Pfam" id="PF04542"/>
    </source>
</evidence>
<comment type="similarity">
    <text evidence="1">Belongs to the UPF0122 family.</text>
</comment>
<evidence type="ECO:0000256" key="4">
    <source>
        <dbReference type="ARBA" id="ARBA00023082"/>
    </source>
</evidence>
<evidence type="ECO:0000313" key="9">
    <source>
        <dbReference type="EMBL" id="AXI10449.1"/>
    </source>
</evidence>
<keyword evidence="4" id="KW-0731">Sigma factor</keyword>
<dbReference type="Pfam" id="PF04542">
    <property type="entry name" value="Sigma70_r2"/>
    <property type="match status" value="1"/>
</dbReference>
<evidence type="ECO:0000256" key="2">
    <source>
        <dbReference type="ARBA" id="ARBA00010641"/>
    </source>
</evidence>
<dbReference type="PANTHER" id="PTHR43133:SF8">
    <property type="entry name" value="RNA POLYMERASE SIGMA FACTOR HI_1459-RELATED"/>
    <property type="match status" value="1"/>
</dbReference>
<dbReference type="NCBIfam" id="TIGR02937">
    <property type="entry name" value="sigma70-ECF"/>
    <property type="match status" value="1"/>
</dbReference>
<keyword evidence="10" id="KW-1185">Reference proteome</keyword>
<dbReference type="PANTHER" id="PTHR43133">
    <property type="entry name" value="RNA POLYMERASE ECF-TYPE SIGMA FACTO"/>
    <property type="match status" value="1"/>
</dbReference>
<dbReference type="SUPFAM" id="SSF88946">
    <property type="entry name" value="Sigma2 domain of RNA polymerase sigma factors"/>
    <property type="match status" value="1"/>
</dbReference>
<comment type="function">
    <text evidence="7">Might take part in the signal recognition particle (SRP) pathway. This is inferred from the conservation of its genetic proximity to ftsY/ffh. May be a regulatory protein.</text>
</comment>
<dbReference type="GO" id="GO:0003677">
    <property type="term" value="F:DNA binding"/>
    <property type="evidence" value="ECO:0007669"/>
    <property type="project" value="UniProtKB-KW"/>
</dbReference>
<keyword evidence="5" id="KW-0238">DNA-binding</keyword>
<dbReference type="InterPro" id="IPR036388">
    <property type="entry name" value="WH-like_DNA-bd_sf"/>
</dbReference>
<dbReference type="GO" id="GO:0006352">
    <property type="term" value="P:DNA-templated transcription initiation"/>
    <property type="evidence" value="ECO:0007669"/>
    <property type="project" value="InterPro"/>
</dbReference>
<dbReference type="EMBL" id="CP024848">
    <property type="protein sequence ID" value="AXI10449.1"/>
    <property type="molecule type" value="Genomic_DNA"/>
</dbReference>
<keyword evidence="6" id="KW-0804">Transcription</keyword>
<dbReference type="SUPFAM" id="SSF88659">
    <property type="entry name" value="Sigma3 and sigma4 domains of RNA polymerase sigma factors"/>
    <property type="match status" value="1"/>
</dbReference>
<organism evidence="9 10">
    <name type="scientific">Oceanobacillus zhaokaii</name>
    <dbReference type="NCBI Taxonomy" id="2052660"/>
    <lineage>
        <taxon>Bacteria</taxon>
        <taxon>Bacillati</taxon>
        <taxon>Bacillota</taxon>
        <taxon>Bacilli</taxon>
        <taxon>Bacillales</taxon>
        <taxon>Bacillaceae</taxon>
        <taxon>Oceanobacillus</taxon>
    </lineage>
</organism>